<dbReference type="EMBL" id="CM043806">
    <property type="protein sequence ID" value="KAI4813196.1"/>
    <property type="molecule type" value="Genomic_DNA"/>
</dbReference>
<dbReference type="Proteomes" id="UP001057452">
    <property type="component" value="Chromosome 22"/>
</dbReference>
<evidence type="ECO:0000313" key="2">
    <source>
        <dbReference type="Proteomes" id="UP001057452"/>
    </source>
</evidence>
<evidence type="ECO:0000313" key="1">
    <source>
        <dbReference type="EMBL" id="KAI4813196.1"/>
    </source>
</evidence>
<proteinExistence type="predicted"/>
<protein>
    <submittedName>
        <fullName evidence="1">Uncharacterized protein</fullName>
    </submittedName>
</protein>
<organism evidence="1 2">
    <name type="scientific">Chaenocephalus aceratus</name>
    <name type="common">Blackfin icefish</name>
    <name type="synonym">Chaenichthys aceratus</name>
    <dbReference type="NCBI Taxonomy" id="36190"/>
    <lineage>
        <taxon>Eukaryota</taxon>
        <taxon>Metazoa</taxon>
        <taxon>Chordata</taxon>
        <taxon>Craniata</taxon>
        <taxon>Vertebrata</taxon>
        <taxon>Euteleostomi</taxon>
        <taxon>Actinopterygii</taxon>
        <taxon>Neopterygii</taxon>
        <taxon>Teleostei</taxon>
        <taxon>Neoteleostei</taxon>
        <taxon>Acanthomorphata</taxon>
        <taxon>Eupercaria</taxon>
        <taxon>Perciformes</taxon>
        <taxon>Notothenioidei</taxon>
        <taxon>Channichthyidae</taxon>
        <taxon>Chaenocephalus</taxon>
    </lineage>
</organism>
<reference evidence="1" key="1">
    <citation type="submission" date="2022-05" db="EMBL/GenBank/DDBJ databases">
        <title>Chromosome-level genome of Chaenocephalus aceratus.</title>
        <authorList>
            <person name="Park H."/>
        </authorList>
    </citation>
    <scope>NUCLEOTIDE SEQUENCE</scope>
    <source>
        <strain evidence="1">KU_202001</strain>
    </source>
</reference>
<comment type="caution">
    <text evidence="1">The sequence shown here is derived from an EMBL/GenBank/DDBJ whole genome shotgun (WGS) entry which is preliminary data.</text>
</comment>
<gene>
    <name evidence="1" type="ORF">KUCAC02_024539</name>
</gene>
<keyword evidence="2" id="KW-1185">Reference proteome</keyword>
<sequence>MDEASEMSTDESDHEDEEGDVMRRIAPGAGAAPERPHPPRGLAHIRSAGQPSGSMPNLPLSQGRTGM</sequence>
<name>A0ACB9WJ28_CHAAC</name>
<accession>A0ACB9WJ28</accession>